<dbReference type="PANTHER" id="PTHR30346">
    <property type="entry name" value="TRANSCRIPTIONAL DUAL REGULATOR HCAR-RELATED"/>
    <property type="match status" value="1"/>
</dbReference>
<evidence type="ECO:0000256" key="4">
    <source>
        <dbReference type="ARBA" id="ARBA00023163"/>
    </source>
</evidence>
<dbReference type="Pfam" id="PF00126">
    <property type="entry name" value="HTH_1"/>
    <property type="match status" value="1"/>
</dbReference>
<accession>A0A1I0HZ97</accession>
<dbReference type="InterPro" id="IPR036388">
    <property type="entry name" value="WH-like_DNA-bd_sf"/>
</dbReference>
<organism evidence="6 7">
    <name type="scientific">Enterocloster lavalensis</name>
    <dbReference type="NCBI Taxonomy" id="460384"/>
    <lineage>
        <taxon>Bacteria</taxon>
        <taxon>Bacillati</taxon>
        <taxon>Bacillota</taxon>
        <taxon>Clostridia</taxon>
        <taxon>Lachnospirales</taxon>
        <taxon>Lachnospiraceae</taxon>
        <taxon>Enterocloster</taxon>
    </lineage>
</organism>
<keyword evidence="7" id="KW-1185">Reference proteome</keyword>
<dbReference type="EMBL" id="FOIM01000018">
    <property type="protein sequence ID" value="SET88571.1"/>
    <property type="molecule type" value="Genomic_DNA"/>
</dbReference>
<gene>
    <name evidence="6" type="ORF">SAMN05216313_11837</name>
</gene>
<dbReference type="RefSeq" id="WP_092366080.1">
    <property type="nucleotide sequence ID" value="NZ_CAJJSN010000040.1"/>
</dbReference>
<evidence type="ECO:0000256" key="2">
    <source>
        <dbReference type="ARBA" id="ARBA00023015"/>
    </source>
</evidence>
<evidence type="ECO:0000256" key="3">
    <source>
        <dbReference type="ARBA" id="ARBA00023125"/>
    </source>
</evidence>
<keyword evidence="2" id="KW-0805">Transcription regulation</keyword>
<keyword evidence="3 6" id="KW-0238">DNA-binding</keyword>
<evidence type="ECO:0000259" key="5">
    <source>
        <dbReference type="PROSITE" id="PS50931"/>
    </source>
</evidence>
<evidence type="ECO:0000313" key="7">
    <source>
        <dbReference type="Proteomes" id="UP000198508"/>
    </source>
</evidence>
<evidence type="ECO:0000256" key="1">
    <source>
        <dbReference type="ARBA" id="ARBA00009437"/>
    </source>
</evidence>
<dbReference type="PANTHER" id="PTHR30346:SF0">
    <property type="entry name" value="HCA OPERON TRANSCRIPTIONAL ACTIVATOR HCAR"/>
    <property type="match status" value="1"/>
</dbReference>
<dbReference type="GO" id="GO:0003677">
    <property type="term" value="F:DNA binding"/>
    <property type="evidence" value="ECO:0007669"/>
    <property type="project" value="UniProtKB-KW"/>
</dbReference>
<dbReference type="GO" id="GO:0032993">
    <property type="term" value="C:protein-DNA complex"/>
    <property type="evidence" value="ECO:0007669"/>
    <property type="project" value="TreeGrafter"/>
</dbReference>
<dbReference type="Proteomes" id="UP000198508">
    <property type="component" value="Unassembled WGS sequence"/>
</dbReference>
<feature type="domain" description="HTH lysR-type" evidence="5">
    <location>
        <begin position="1"/>
        <end position="58"/>
    </location>
</feature>
<dbReference type="PROSITE" id="PS50931">
    <property type="entry name" value="HTH_LYSR"/>
    <property type="match status" value="1"/>
</dbReference>
<dbReference type="InterPro" id="IPR000847">
    <property type="entry name" value="LysR_HTH_N"/>
</dbReference>
<keyword evidence="4" id="KW-0804">Transcription</keyword>
<dbReference type="STRING" id="460384.SAMN05216313_11837"/>
<evidence type="ECO:0000313" key="6">
    <source>
        <dbReference type="EMBL" id="SET88571.1"/>
    </source>
</evidence>
<sequence length="294" mass="33170">MDIKNLAYILEAYKCRSINKAAQNVYISQSHLSSIIKNVESEIGYAVFIRTPSGLTATDEGRYFLENAEKIVKNWSSILDVPDIFRDRNTLTICCTPSSNIFQYFLDYKELYPAKCSDTFLESGLKETMTGIVNRRCRIGILMMLESQLPKYSQLASDYKLDFTVMKQHIPMHVYMSRSHPLAGAARVTRADLSCYPTVTDVNLDTDDRLSLSDGRQNTLYVSDRGTSYDAVCKGGYLLAGLIHPGNLETMDCVSKPLADGEPVAICLIKSQLYELNLREQQFIAFLSRRLSCL</sequence>
<protein>
    <submittedName>
        <fullName evidence="6">DNA-binding transcriptional regulator, LysR family</fullName>
    </submittedName>
</protein>
<proteinExistence type="inferred from homology"/>
<dbReference type="Gene3D" id="1.10.10.10">
    <property type="entry name" value="Winged helix-like DNA-binding domain superfamily/Winged helix DNA-binding domain"/>
    <property type="match status" value="1"/>
</dbReference>
<name>A0A1I0HZ97_9FIRM</name>
<dbReference type="GO" id="GO:0003700">
    <property type="term" value="F:DNA-binding transcription factor activity"/>
    <property type="evidence" value="ECO:0007669"/>
    <property type="project" value="InterPro"/>
</dbReference>
<dbReference type="SUPFAM" id="SSF46785">
    <property type="entry name" value="Winged helix' DNA-binding domain"/>
    <property type="match status" value="1"/>
</dbReference>
<reference evidence="7" key="1">
    <citation type="submission" date="2016-10" db="EMBL/GenBank/DDBJ databases">
        <authorList>
            <person name="Varghese N."/>
            <person name="Submissions S."/>
        </authorList>
    </citation>
    <scope>NUCLEOTIDE SEQUENCE [LARGE SCALE GENOMIC DNA]</scope>
    <source>
        <strain evidence="7">NLAE-zl-G277</strain>
    </source>
</reference>
<dbReference type="AlphaFoldDB" id="A0A1I0HZ97"/>
<comment type="similarity">
    <text evidence="1">Belongs to the LysR transcriptional regulatory family.</text>
</comment>
<dbReference type="InterPro" id="IPR036390">
    <property type="entry name" value="WH_DNA-bd_sf"/>
</dbReference>